<dbReference type="RefSeq" id="XP_005762118.1">
    <property type="nucleotide sequence ID" value="XM_005762061.1"/>
</dbReference>
<keyword evidence="1" id="KW-0732">Signal</keyword>
<dbReference type="GeneID" id="17255840"/>
<proteinExistence type="predicted"/>
<dbReference type="SUPFAM" id="SSF55486">
    <property type="entry name" value="Metalloproteases ('zincins'), catalytic domain"/>
    <property type="match status" value="1"/>
</dbReference>
<dbReference type="Proteomes" id="UP000013827">
    <property type="component" value="Unassembled WGS sequence"/>
</dbReference>
<dbReference type="KEGG" id="ehx:EMIHUDRAFT_120727"/>
<evidence type="ECO:0000259" key="2">
    <source>
        <dbReference type="Pfam" id="PF05548"/>
    </source>
</evidence>
<dbReference type="InterPro" id="IPR008752">
    <property type="entry name" value="Peptidase_M11"/>
</dbReference>
<reference evidence="3" key="2">
    <citation type="submission" date="2024-10" db="UniProtKB">
        <authorList>
            <consortium name="EnsemblProtists"/>
        </authorList>
    </citation>
    <scope>IDENTIFICATION</scope>
</reference>
<organism evidence="3 4">
    <name type="scientific">Emiliania huxleyi (strain CCMP1516)</name>
    <dbReference type="NCBI Taxonomy" id="280463"/>
    <lineage>
        <taxon>Eukaryota</taxon>
        <taxon>Haptista</taxon>
        <taxon>Haptophyta</taxon>
        <taxon>Prymnesiophyceae</taxon>
        <taxon>Isochrysidales</taxon>
        <taxon>Noelaerhabdaceae</taxon>
        <taxon>Emiliania</taxon>
    </lineage>
</organism>
<reference evidence="4" key="1">
    <citation type="journal article" date="2013" name="Nature">
        <title>Pan genome of the phytoplankton Emiliania underpins its global distribution.</title>
        <authorList>
            <person name="Read B.A."/>
            <person name="Kegel J."/>
            <person name="Klute M.J."/>
            <person name="Kuo A."/>
            <person name="Lefebvre S.C."/>
            <person name="Maumus F."/>
            <person name="Mayer C."/>
            <person name="Miller J."/>
            <person name="Monier A."/>
            <person name="Salamov A."/>
            <person name="Young J."/>
            <person name="Aguilar M."/>
            <person name="Claverie J.M."/>
            <person name="Frickenhaus S."/>
            <person name="Gonzalez K."/>
            <person name="Herman E.K."/>
            <person name="Lin Y.C."/>
            <person name="Napier J."/>
            <person name="Ogata H."/>
            <person name="Sarno A.F."/>
            <person name="Shmutz J."/>
            <person name="Schroeder D."/>
            <person name="de Vargas C."/>
            <person name="Verret F."/>
            <person name="von Dassow P."/>
            <person name="Valentin K."/>
            <person name="Van de Peer Y."/>
            <person name="Wheeler G."/>
            <person name="Dacks J.B."/>
            <person name="Delwiche C.F."/>
            <person name="Dyhrman S.T."/>
            <person name="Glockner G."/>
            <person name="John U."/>
            <person name="Richards T."/>
            <person name="Worden A.Z."/>
            <person name="Zhang X."/>
            <person name="Grigoriev I.V."/>
            <person name="Allen A.E."/>
            <person name="Bidle K."/>
            <person name="Borodovsky M."/>
            <person name="Bowler C."/>
            <person name="Brownlee C."/>
            <person name="Cock J.M."/>
            <person name="Elias M."/>
            <person name="Gladyshev V.N."/>
            <person name="Groth M."/>
            <person name="Guda C."/>
            <person name="Hadaegh A."/>
            <person name="Iglesias-Rodriguez M.D."/>
            <person name="Jenkins J."/>
            <person name="Jones B.M."/>
            <person name="Lawson T."/>
            <person name="Leese F."/>
            <person name="Lindquist E."/>
            <person name="Lobanov A."/>
            <person name="Lomsadze A."/>
            <person name="Malik S.B."/>
            <person name="Marsh M.E."/>
            <person name="Mackinder L."/>
            <person name="Mock T."/>
            <person name="Mueller-Roeber B."/>
            <person name="Pagarete A."/>
            <person name="Parker M."/>
            <person name="Probert I."/>
            <person name="Quesneville H."/>
            <person name="Raines C."/>
            <person name="Rensing S.A."/>
            <person name="Riano-Pachon D.M."/>
            <person name="Richier S."/>
            <person name="Rokitta S."/>
            <person name="Shiraiwa Y."/>
            <person name="Soanes D.M."/>
            <person name="van der Giezen M."/>
            <person name="Wahlund T.M."/>
            <person name="Williams B."/>
            <person name="Wilson W."/>
            <person name="Wolfe G."/>
            <person name="Wurch L.L."/>
        </authorList>
    </citation>
    <scope>NUCLEOTIDE SEQUENCE</scope>
</reference>
<protein>
    <recommendedName>
        <fullName evidence="2">Peptidase M11 gametolysin domain-containing protein</fullName>
    </recommendedName>
</protein>
<accession>A0A0D3IEK4</accession>
<name>A0A0D3IEK4_EMIH1</name>
<dbReference type="eggNOG" id="ENOG502SQF0">
    <property type="taxonomic scope" value="Eukaryota"/>
</dbReference>
<evidence type="ECO:0000313" key="4">
    <source>
        <dbReference type="Proteomes" id="UP000013827"/>
    </source>
</evidence>
<feature type="chain" id="PRO_5044275371" description="Peptidase M11 gametolysin domain-containing protein" evidence="1">
    <location>
        <begin position="17"/>
        <end position="501"/>
    </location>
</feature>
<evidence type="ECO:0000313" key="3">
    <source>
        <dbReference type="EnsemblProtists" id="EOD09689"/>
    </source>
</evidence>
<sequence length="501" mass="53637">MCMLRYLLLSVGNVAADVTCEFVLRQKMNPPGGAALTPEPVCVKPGTRAPVYEFSPSLPKAFVASRGGVRQLGGKFVTIVGGNASAEKSVPTVFIPASATVVADGPASGVQSLSAAATGTKKVLVARMRSTTHGQEPTPTINDLKERVFGMGISPVAVNFKSQSAACSENDLIIEPGCAEISDGVMNLDLDMDLSPGVDYNAVQTAAFAKLNALGLRDAATADYVMYIAYAYINWWASFYSDTWGGSVSAHMHEVGHNFGLAHSGELGEEYGDQSSYMGYSYSSIGSPAMCYHGGQHRSLGWYSTHTTEIAASDFVSGQNELVDLFAFTDVQALSAGDPVIIKLDVANAGYALYLQYNKAEAHNSGVVESANLVTVVQDALNTPAYQQSWKVASLGEGTTYDDNLRVKFLAKVTLENQQPVRSVTVTKTSKARKYLEDFEVWIGKKAGEKAVKCGGPFAWSKIKKGPVTTPCDSVNSKHRYVTVILPGTRRTLAFCEIEVH</sequence>
<dbReference type="HOGENOM" id="CLU_544498_0_0_1"/>
<dbReference type="AlphaFoldDB" id="A0A0D3IEK4"/>
<feature type="signal peptide" evidence="1">
    <location>
        <begin position="1"/>
        <end position="16"/>
    </location>
</feature>
<dbReference type="Gene3D" id="2.60.120.260">
    <property type="entry name" value="Galactose-binding domain-like"/>
    <property type="match status" value="1"/>
</dbReference>
<keyword evidence="4" id="KW-1185">Reference proteome</keyword>
<feature type="domain" description="Peptidase M11 gametolysin" evidence="2">
    <location>
        <begin position="237"/>
        <end position="305"/>
    </location>
</feature>
<dbReference type="Pfam" id="PF05548">
    <property type="entry name" value="Peptidase_M11"/>
    <property type="match status" value="1"/>
</dbReference>
<dbReference type="EnsemblProtists" id="EOD09689">
    <property type="protein sequence ID" value="EOD09689"/>
    <property type="gene ID" value="EMIHUDRAFT_120727"/>
</dbReference>
<evidence type="ECO:0000256" key="1">
    <source>
        <dbReference type="SAM" id="SignalP"/>
    </source>
</evidence>
<dbReference type="PaxDb" id="2903-EOD09689"/>